<evidence type="ECO:0000313" key="2">
    <source>
        <dbReference type="EMBL" id="GFO24962.1"/>
    </source>
</evidence>
<dbReference type="InterPro" id="IPR036691">
    <property type="entry name" value="Endo/exonu/phosph_ase_sf"/>
</dbReference>
<evidence type="ECO:0000259" key="1">
    <source>
        <dbReference type="PROSITE" id="PS50042"/>
    </source>
</evidence>
<dbReference type="EMBL" id="BLXT01005681">
    <property type="protein sequence ID" value="GFO24962.1"/>
    <property type="molecule type" value="Genomic_DNA"/>
</dbReference>
<gene>
    <name evidence="2" type="ORF">PoB_005146700</name>
</gene>
<protein>
    <submittedName>
        <fullName evidence="2">Metal transporter cnnm2</fullName>
    </submittedName>
</protein>
<dbReference type="SUPFAM" id="SSF53098">
    <property type="entry name" value="Ribonuclease H-like"/>
    <property type="match status" value="1"/>
</dbReference>
<dbReference type="InterPro" id="IPR036397">
    <property type="entry name" value="RNaseH_sf"/>
</dbReference>
<comment type="caution">
    <text evidence="2">The sequence shown here is derived from an EMBL/GenBank/DDBJ whole genome shotgun (WGS) entry which is preliminary data.</text>
</comment>
<dbReference type="Proteomes" id="UP000735302">
    <property type="component" value="Unassembled WGS sequence"/>
</dbReference>
<reference evidence="2 3" key="1">
    <citation type="journal article" date="2021" name="Elife">
        <title>Chloroplast acquisition without the gene transfer in kleptoplastic sea slugs, Plakobranchus ocellatus.</title>
        <authorList>
            <person name="Maeda T."/>
            <person name="Takahashi S."/>
            <person name="Yoshida T."/>
            <person name="Shimamura S."/>
            <person name="Takaki Y."/>
            <person name="Nagai Y."/>
            <person name="Toyoda A."/>
            <person name="Suzuki Y."/>
            <person name="Arimoto A."/>
            <person name="Ishii H."/>
            <person name="Satoh N."/>
            <person name="Nishiyama T."/>
            <person name="Hasebe M."/>
            <person name="Maruyama T."/>
            <person name="Minagawa J."/>
            <person name="Obokata J."/>
            <person name="Shigenobu S."/>
        </authorList>
    </citation>
    <scope>NUCLEOTIDE SEQUENCE [LARGE SCALE GENOMIC DNA]</scope>
</reference>
<dbReference type="AlphaFoldDB" id="A0AAV4C113"/>
<organism evidence="2 3">
    <name type="scientific">Plakobranchus ocellatus</name>
    <dbReference type="NCBI Taxonomy" id="259542"/>
    <lineage>
        <taxon>Eukaryota</taxon>
        <taxon>Metazoa</taxon>
        <taxon>Spiralia</taxon>
        <taxon>Lophotrochozoa</taxon>
        <taxon>Mollusca</taxon>
        <taxon>Gastropoda</taxon>
        <taxon>Heterobranchia</taxon>
        <taxon>Euthyneura</taxon>
        <taxon>Panpulmonata</taxon>
        <taxon>Sacoglossa</taxon>
        <taxon>Placobranchoidea</taxon>
        <taxon>Plakobranchidae</taxon>
        <taxon>Plakobranchus</taxon>
    </lineage>
</organism>
<sequence length="417" mass="47612">MLEEFMAENDMIILNSGEQTFVHSAYHPTSATDLAGASPSIAFECSWAAHSDLCSSDHFPIFLTLSSPFNSNVNTSFNFLKSRSEPFCRPLQTVFGRLCVRIEQFISKLLDAAKSSIPFHKRTKCETRVSCFTQECRQALQERKKAQRSDSLSALHPIQSKNFKVKDTRRLYNLNRKFLLKVHIHFVWIPAHVGIRWNENVDKHAKVALNRASYSRKLICWSDLKPKVNAYIHTIWQENWDAEGANKLHEVLPNLGEDLSKKADNRKKELRPRKNIEYGSLVGHEGNRSTLPRQLGFVAFQYLATNIEPFSEDIMSRNVLKNLLKKDIVVSVRADDIPHYIYEKGKQTDKFVLILQGSVEVTIGSANMVFESGPFSHYGVEALTERFVGRPGVEVNQKNKHEEEEVAASSSYPLLLW</sequence>
<dbReference type="PROSITE" id="PS50042">
    <property type="entry name" value="CNMP_BINDING_3"/>
    <property type="match status" value="1"/>
</dbReference>
<dbReference type="Gene3D" id="3.30.420.10">
    <property type="entry name" value="Ribonuclease H-like superfamily/Ribonuclease H"/>
    <property type="match status" value="1"/>
</dbReference>
<dbReference type="Pfam" id="PF25562">
    <property type="entry name" value="CNBH_CNNM2_C"/>
    <property type="match status" value="1"/>
</dbReference>
<dbReference type="InterPro" id="IPR012337">
    <property type="entry name" value="RNaseH-like_sf"/>
</dbReference>
<dbReference type="InterPro" id="IPR000595">
    <property type="entry name" value="cNMP-bd_dom"/>
</dbReference>
<accession>A0AAV4C113</accession>
<evidence type="ECO:0000313" key="3">
    <source>
        <dbReference type="Proteomes" id="UP000735302"/>
    </source>
</evidence>
<proteinExistence type="predicted"/>
<feature type="domain" description="Cyclic nucleotide-binding" evidence="1">
    <location>
        <begin position="340"/>
        <end position="391"/>
    </location>
</feature>
<dbReference type="GO" id="GO:0003676">
    <property type="term" value="F:nucleic acid binding"/>
    <property type="evidence" value="ECO:0007669"/>
    <property type="project" value="InterPro"/>
</dbReference>
<dbReference type="SUPFAM" id="SSF56219">
    <property type="entry name" value="DNase I-like"/>
    <property type="match status" value="1"/>
</dbReference>
<dbReference type="Gene3D" id="3.60.10.10">
    <property type="entry name" value="Endonuclease/exonuclease/phosphatase"/>
    <property type="match status" value="1"/>
</dbReference>
<keyword evidence="3" id="KW-1185">Reference proteome</keyword>
<name>A0AAV4C113_9GAST</name>